<evidence type="ECO:0000256" key="1">
    <source>
        <dbReference type="SAM" id="Phobius"/>
    </source>
</evidence>
<keyword evidence="1" id="KW-1133">Transmembrane helix</keyword>
<feature type="transmembrane region" description="Helical" evidence="1">
    <location>
        <begin position="12"/>
        <end position="32"/>
    </location>
</feature>
<dbReference type="Proteomes" id="UP000403266">
    <property type="component" value="Unassembled WGS sequence"/>
</dbReference>
<keyword evidence="1" id="KW-0472">Membrane</keyword>
<gene>
    <name evidence="2" type="ORF">FS320_32110</name>
</gene>
<organism evidence="2 3">
    <name type="scientific">Microvirga tunisiensis</name>
    <dbReference type="NCBI Taxonomy" id="2108360"/>
    <lineage>
        <taxon>Bacteria</taxon>
        <taxon>Pseudomonadati</taxon>
        <taxon>Pseudomonadota</taxon>
        <taxon>Alphaproteobacteria</taxon>
        <taxon>Hyphomicrobiales</taxon>
        <taxon>Methylobacteriaceae</taxon>
        <taxon>Microvirga</taxon>
    </lineage>
</organism>
<dbReference type="AlphaFoldDB" id="A0A5N7N0Q9"/>
<accession>A0A5N7N0Q9</accession>
<comment type="caution">
    <text evidence="2">The sequence shown here is derived from an EMBL/GenBank/DDBJ whole genome shotgun (WGS) entry which is preliminary data.</text>
</comment>
<dbReference type="RefSeq" id="WP_152716496.1">
    <property type="nucleotide sequence ID" value="NZ_VOSJ01000268.1"/>
</dbReference>
<proteinExistence type="predicted"/>
<keyword evidence="1" id="KW-0812">Transmembrane</keyword>
<dbReference type="EMBL" id="VOSK01000249">
    <property type="protein sequence ID" value="MPR29606.1"/>
    <property type="molecule type" value="Genomic_DNA"/>
</dbReference>
<sequence>MTRKDLVAVSGRVGLTIAAFALIAGIIATPILPKLGSYVVAGPKRQDEPTFRPLVTPASFKTN</sequence>
<evidence type="ECO:0000313" key="3">
    <source>
        <dbReference type="Proteomes" id="UP000403266"/>
    </source>
</evidence>
<evidence type="ECO:0000313" key="2">
    <source>
        <dbReference type="EMBL" id="MPR29606.1"/>
    </source>
</evidence>
<reference evidence="2 3" key="1">
    <citation type="journal article" date="2019" name="Syst. Appl. Microbiol.">
        <title>Microvirga tunisiensis sp. nov., a root nodule symbiotic bacterium isolated from Lupinus micranthus and L. luteus grown in Northern Tunisia.</title>
        <authorList>
            <person name="Msaddak A."/>
            <person name="Rejili M."/>
            <person name="Duran D."/>
            <person name="Mars M."/>
            <person name="Palacios J.M."/>
            <person name="Ruiz-Argueso T."/>
            <person name="Rey L."/>
            <person name="Imperial J."/>
        </authorList>
    </citation>
    <scope>NUCLEOTIDE SEQUENCE [LARGE SCALE GENOMIC DNA]</scope>
    <source>
        <strain evidence="2 3">Lmie10</strain>
    </source>
</reference>
<keyword evidence="3" id="KW-1185">Reference proteome</keyword>
<protein>
    <submittedName>
        <fullName evidence="2">Uncharacterized protein</fullName>
    </submittedName>
</protein>
<name>A0A5N7N0Q9_9HYPH</name>